<keyword evidence="9" id="KW-1015">Disulfide bond</keyword>
<evidence type="ECO:0000256" key="2">
    <source>
        <dbReference type="ARBA" id="ARBA00010929"/>
    </source>
</evidence>
<keyword evidence="8" id="KW-0472">Membrane</keyword>
<evidence type="ECO:0000256" key="12">
    <source>
        <dbReference type="SAM" id="SignalP"/>
    </source>
</evidence>
<dbReference type="PANTHER" id="PTHR31764">
    <property type="entry name" value="PROTEIN HAPLESS 2"/>
    <property type="match status" value="1"/>
</dbReference>
<dbReference type="GO" id="GO:0005886">
    <property type="term" value="C:plasma membrane"/>
    <property type="evidence" value="ECO:0007669"/>
    <property type="project" value="UniProtKB-SubCell"/>
</dbReference>
<feature type="chain" id="PRO_5002699800" evidence="12">
    <location>
        <begin position="37"/>
        <end position="634"/>
    </location>
</feature>
<protein>
    <submittedName>
        <fullName evidence="14">Histidine rich-like protein</fullName>
    </submittedName>
</protein>
<accession>A6MD07</accession>
<evidence type="ECO:0000256" key="8">
    <source>
        <dbReference type="ARBA" id="ARBA00023136"/>
    </source>
</evidence>
<feature type="compositionally biased region" description="Basic residues" evidence="11">
    <location>
        <begin position="533"/>
        <end position="566"/>
    </location>
</feature>
<evidence type="ECO:0000256" key="5">
    <source>
        <dbReference type="ARBA" id="ARBA00022729"/>
    </source>
</evidence>
<keyword evidence="6" id="KW-1133">Transmembrane helix</keyword>
<evidence type="ECO:0000256" key="11">
    <source>
        <dbReference type="SAM" id="MobiDB-lite"/>
    </source>
</evidence>
<comment type="similarity">
    <text evidence="2">Belongs to the HAP2/GCS1 family.</text>
</comment>
<evidence type="ECO:0000256" key="3">
    <source>
        <dbReference type="ARBA" id="ARBA00022475"/>
    </source>
</evidence>
<evidence type="ECO:0000256" key="4">
    <source>
        <dbReference type="ARBA" id="ARBA00022692"/>
    </source>
</evidence>
<organism evidence="14">
    <name type="scientific">Oryza brachyantha</name>
    <name type="common">malo sina</name>
    <dbReference type="NCBI Taxonomy" id="4533"/>
    <lineage>
        <taxon>Eukaryota</taxon>
        <taxon>Viridiplantae</taxon>
        <taxon>Streptophyta</taxon>
        <taxon>Embryophyta</taxon>
        <taxon>Tracheophyta</taxon>
        <taxon>Spermatophyta</taxon>
        <taxon>Magnoliopsida</taxon>
        <taxon>Liliopsida</taxon>
        <taxon>Poales</taxon>
        <taxon>Poaceae</taxon>
        <taxon>BOP clade</taxon>
        <taxon>Oryzoideae</taxon>
        <taxon>Oryzeae</taxon>
        <taxon>Oryzinae</taxon>
        <taxon>Oryza</taxon>
    </lineage>
</organism>
<sequence length="634" mass="71906">MAPLRRRAPRSSPPLLLFLLLLLIAALANLAPAAAAADVLAKSRLESCVRDTDDGGRRLTCDSKLVLDVAVPSDSSGGEASLVAKVADVEENDTEATPMRIRDPPVITINKSEVFALYALTYLRDVSYKPEEKFVKTRKCEPDAGSEVVKFCESLFVVPVGLTAVHLHPVETYSCLENYSHDILFGFYIHVLKYMWRKITLWRPSVFARFHVFEIGRRSLGFSISVQVKKASSVSKVIVGPDNRTVVSKDNFLRVKLVGDFVGYTSIPSFEDFYLVTPRKGVGGGEPQVGDDFSRWMLLERVRFTLDGLECNKIGVGYEAYSSQPNFCSSPLQSCLGDQLWNFWESDKIRVNNSQPPQYLVQGRSPGKIISINVSTFEALSQVGTAQVKTKNIGKLEASYSLTFGCSSGINPVEEQSFIMKPDEEIIRSFDLHSSTVQASNYTCKAILKGSNFSELDRKECQFSTTATVLNNGTQYKMFKLFQVGHVWHAIPRRYGIFSSVMWFLHQKGLFDPIYDWWDDVFGLSEARSHQRHKRSHSLRNYHHHHKRHKSEPVSGHRHHSHRILHKDHDDDHHRLAAEHVLYRHDRHEAALSVQHRDKLHIHKHRHAGKVVPPREFIWDVASVSKLKDQGHNE</sequence>
<dbReference type="InterPro" id="IPR040326">
    <property type="entry name" value="HAP2/GCS1"/>
</dbReference>
<feature type="domain" description="Generative cell specific-1/HAP2" evidence="13">
    <location>
        <begin position="59"/>
        <end position="144"/>
    </location>
</feature>
<dbReference type="PANTHER" id="PTHR31764:SF0">
    <property type="entry name" value="GENERATIVE CELL SPECIFIC-1_HAP2 DOMAIN-CONTAINING PROTEIN"/>
    <property type="match status" value="1"/>
</dbReference>
<feature type="domain" description="Generative cell specific-1/HAP2" evidence="13">
    <location>
        <begin position="210"/>
        <end position="363"/>
    </location>
</feature>
<keyword evidence="3" id="KW-1003">Cell membrane</keyword>
<proteinExistence type="inferred from homology"/>
<evidence type="ECO:0000256" key="6">
    <source>
        <dbReference type="ARBA" id="ARBA00022989"/>
    </source>
</evidence>
<dbReference type="AlphaFoldDB" id="A6MD07"/>
<evidence type="ECO:0000256" key="1">
    <source>
        <dbReference type="ARBA" id="ARBA00004251"/>
    </source>
</evidence>
<keyword evidence="10" id="KW-0278">Fertilization</keyword>
<keyword evidence="5 12" id="KW-0732">Signal</keyword>
<evidence type="ECO:0000313" key="14">
    <source>
        <dbReference type="EMBL" id="ABG73459.1"/>
    </source>
</evidence>
<dbReference type="InterPro" id="IPR018928">
    <property type="entry name" value="HAP2/GCS1_dom"/>
</dbReference>
<feature type="signal peptide" evidence="12">
    <location>
        <begin position="1"/>
        <end position="36"/>
    </location>
</feature>
<comment type="subcellular location">
    <subcellularLocation>
        <location evidence="1">Cell membrane</location>
        <topology evidence="1">Single-pass type I membrane protein</topology>
    </subcellularLocation>
</comment>
<keyword evidence="7" id="KW-0446">Lipid-binding</keyword>
<keyword evidence="4" id="KW-0812">Transmembrane</keyword>
<evidence type="ECO:0000256" key="9">
    <source>
        <dbReference type="ARBA" id="ARBA00023157"/>
    </source>
</evidence>
<evidence type="ECO:0000256" key="10">
    <source>
        <dbReference type="ARBA" id="ARBA00023279"/>
    </source>
</evidence>
<evidence type="ECO:0000256" key="7">
    <source>
        <dbReference type="ARBA" id="ARBA00023121"/>
    </source>
</evidence>
<dbReference type="Pfam" id="PF10699">
    <property type="entry name" value="HAP2-GCS1"/>
    <property type="match status" value="2"/>
</dbReference>
<name>A6MD07_ORYBR</name>
<evidence type="ECO:0000259" key="13">
    <source>
        <dbReference type="Pfam" id="PF10699"/>
    </source>
</evidence>
<dbReference type="GO" id="GO:0008289">
    <property type="term" value="F:lipid binding"/>
    <property type="evidence" value="ECO:0007669"/>
    <property type="project" value="UniProtKB-KW"/>
</dbReference>
<dbReference type="EMBL" id="DQ810282">
    <property type="protein sequence ID" value="ABG73459.1"/>
    <property type="molecule type" value="Genomic_DNA"/>
</dbReference>
<feature type="region of interest" description="Disordered" evidence="11">
    <location>
        <begin position="533"/>
        <end position="567"/>
    </location>
</feature>
<reference evidence="14" key="1">
    <citation type="journal article" date="2007" name="Plant Mol. Biol.">
        <title>New insights into Oryza genome evolution: high gene colinearity and differential retrotransposon amplification.</title>
        <authorList>
            <person name="Zhang S."/>
            <person name="Gu Y.Q."/>
            <person name="Singh J."/>
            <person name="Coleman-Derr D."/>
            <person name="Brar D.S."/>
            <person name="Jiang N."/>
            <person name="Lemaux P.G."/>
        </authorList>
    </citation>
    <scope>NUCLEOTIDE SEQUENCE</scope>
</reference>